<proteinExistence type="predicted"/>
<feature type="region of interest" description="Disordered" evidence="1">
    <location>
        <begin position="222"/>
        <end position="253"/>
    </location>
</feature>
<organism evidence="2 3">
    <name type="scientific">Dysosmobacter acutus</name>
    <dbReference type="NCBI Taxonomy" id="2841504"/>
    <lineage>
        <taxon>Bacteria</taxon>
        <taxon>Bacillati</taxon>
        <taxon>Bacillota</taxon>
        <taxon>Clostridia</taxon>
        <taxon>Eubacteriales</taxon>
        <taxon>Oscillospiraceae</taxon>
        <taxon>Dysosmobacter</taxon>
    </lineage>
</organism>
<dbReference type="Proteomes" id="UP000787672">
    <property type="component" value="Unassembled WGS sequence"/>
</dbReference>
<dbReference type="RefSeq" id="WP_216633530.1">
    <property type="nucleotide sequence ID" value="NZ_JAHLQN010000001.1"/>
</dbReference>
<comment type="caution">
    <text evidence="2">The sequence shown here is derived from an EMBL/GenBank/DDBJ whole genome shotgun (WGS) entry which is preliminary data.</text>
</comment>
<accession>A0ABS6FD96</accession>
<keyword evidence="3" id="KW-1185">Reference proteome</keyword>
<feature type="compositionally biased region" description="Low complexity" evidence="1">
    <location>
        <begin position="229"/>
        <end position="239"/>
    </location>
</feature>
<feature type="compositionally biased region" description="Acidic residues" evidence="1">
    <location>
        <begin position="242"/>
        <end position="253"/>
    </location>
</feature>
<evidence type="ECO:0000256" key="1">
    <source>
        <dbReference type="SAM" id="MobiDB-lite"/>
    </source>
</evidence>
<reference evidence="2 3" key="1">
    <citation type="submission" date="2021-06" db="EMBL/GenBank/DDBJ databases">
        <authorList>
            <person name="Sun Q."/>
            <person name="Li D."/>
        </authorList>
    </citation>
    <scope>NUCLEOTIDE SEQUENCE [LARGE SCALE GENOMIC DNA]</scope>
    <source>
        <strain evidence="2 3">MSJ-2</strain>
    </source>
</reference>
<evidence type="ECO:0000313" key="3">
    <source>
        <dbReference type="Proteomes" id="UP000787672"/>
    </source>
</evidence>
<name>A0ABS6FD96_9FIRM</name>
<protein>
    <submittedName>
        <fullName evidence="2">Uncharacterized protein</fullName>
    </submittedName>
</protein>
<sequence length="253" mass="28664">MPSRIIKETIIISESLTAISAEAERFFWRLVVKADDFGLYYGDPRILASLCFPQKPPSEQKIRSWLNELVREDMVGTYTAPEDGKKYLKLLNWGKCQQTRAKSSKYPEPSSFDSKCKQANGNQMLANVPVNVNENENGNDNENEKRAHSGRGAADGFDRFWASYPRRVGKKDAVAVWKKISPDDALVDRIVAGVERWKRSEQWTKDEGRFIPYPATFLRGERWNESDGVKPAAVPPAAKDYGDDDFLGGDDHE</sequence>
<dbReference type="EMBL" id="JAHLQN010000001">
    <property type="protein sequence ID" value="MBU5628264.1"/>
    <property type="molecule type" value="Genomic_DNA"/>
</dbReference>
<evidence type="ECO:0000313" key="2">
    <source>
        <dbReference type="EMBL" id="MBU5628264.1"/>
    </source>
</evidence>
<gene>
    <name evidence="2" type="ORF">KQI82_15240</name>
</gene>